<gene>
    <name evidence="2" type="ORF">COX35_02900</name>
</gene>
<protein>
    <submittedName>
        <fullName evidence="2">Uncharacterized protein</fullName>
    </submittedName>
</protein>
<evidence type="ECO:0000256" key="1">
    <source>
        <dbReference type="SAM" id="Phobius"/>
    </source>
</evidence>
<feature type="transmembrane region" description="Helical" evidence="1">
    <location>
        <begin position="410"/>
        <end position="430"/>
    </location>
</feature>
<dbReference type="EMBL" id="PCRQ01000084">
    <property type="protein sequence ID" value="PIP24051.1"/>
    <property type="molecule type" value="Genomic_DNA"/>
</dbReference>
<feature type="transmembrane region" description="Helical" evidence="1">
    <location>
        <begin position="499"/>
        <end position="521"/>
    </location>
</feature>
<organism evidence="2 3">
    <name type="scientific">Candidatus Nealsonbacteria bacterium CG23_combo_of_CG06-09_8_20_14_all_37_18</name>
    <dbReference type="NCBI Taxonomy" id="1974720"/>
    <lineage>
        <taxon>Bacteria</taxon>
        <taxon>Candidatus Nealsoniibacteriota</taxon>
    </lineage>
</organism>
<proteinExistence type="predicted"/>
<feature type="transmembrane region" description="Helical" evidence="1">
    <location>
        <begin position="436"/>
        <end position="457"/>
    </location>
</feature>
<feature type="transmembrane region" description="Helical" evidence="1">
    <location>
        <begin position="309"/>
        <end position="331"/>
    </location>
</feature>
<keyword evidence="1" id="KW-1133">Transmembrane helix</keyword>
<sequence>MPVISQATQKLIQKYQSWHQSQQAPEGTTTIHVDEVASKVAAFYEKIRGVVDWREEHLMRRGAISRMLKRRLVLTKDSKTVTEPLILELIRGGHFPNDRIEESKIGVVQKSIEKYLYISENRPINVSERRKMQTYNWLMDVAACEIEEIVSPLQRERALMEYMTDLMQERIKLNQGVLVIGGMNEEEKNTQIYIAVQRALFKLDSAIICYHLLKRRYPEWFNLSPSQLQEITDNIYIISDDLAKEMNCRLGDKFYRICERYDTPYLLLGDILSKENPLEIEKKIASPETVEGLVREAYTKRYTTLKKRLYRAAFYSTLSIFLTNVFSIIILEWPVAQYLLKMYMGPLTIVVDILGPTFLMLILVLTISLPPKSNLDVVIMETMKIIYQREKNDTYEIKVPKKRGAITKTLIALIYILGASLSFGVVIWVFELAKFPPTSVLINLMLVALIAFAGTAVRERSKELTVEEKPGNVLGFFFDVLFLPVVSTGRWLSNKWKQYNAVAAFFNALIDMPFTIFVEFLEQWRYFLKEKKEEIH</sequence>
<evidence type="ECO:0000313" key="3">
    <source>
        <dbReference type="Proteomes" id="UP000229952"/>
    </source>
</evidence>
<reference evidence="2 3" key="1">
    <citation type="submission" date="2017-09" db="EMBL/GenBank/DDBJ databases">
        <title>Depth-based differentiation of microbial function through sediment-hosted aquifers and enrichment of novel symbionts in the deep terrestrial subsurface.</title>
        <authorList>
            <person name="Probst A.J."/>
            <person name="Ladd B."/>
            <person name="Jarett J.K."/>
            <person name="Geller-Mcgrath D.E."/>
            <person name="Sieber C.M."/>
            <person name="Emerson J.B."/>
            <person name="Anantharaman K."/>
            <person name="Thomas B.C."/>
            <person name="Malmstrom R."/>
            <person name="Stieglmeier M."/>
            <person name="Klingl A."/>
            <person name="Woyke T."/>
            <person name="Ryan C.M."/>
            <person name="Banfield J.F."/>
        </authorList>
    </citation>
    <scope>NUCLEOTIDE SEQUENCE [LARGE SCALE GENOMIC DNA]</scope>
    <source>
        <strain evidence="2">CG23_combo_of_CG06-09_8_20_14_all_37_18</strain>
    </source>
</reference>
<accession>A0A2G9Z006</accession>
<feature type="transmembrane region" description="Helical" evidence="1">
    <location>
        <begin position="343"/>
        <end position="365"/>
    </location>
</feature>
<comment type="caution">
    <text evidence="2">The sequence shown here is derived from an EMBL/GenBank/DDBJ whole genome shotgun (WGS) entry which is preliminary data.</text>
</comment>
<name>A0A2G9Z006_9BACT</name>
<keyword evidence="1" id="KW-0472">Membrane</keyword>
<evidence type="ECO:0000313" key="2">
    <source>
        <dbReference type="EMBL" id="PIP24051.1"/>
    </source>
</evidence>
<keyword evidence="1" id="KW-0812">Transmembrane</keyword>
<dbReference type="Proteomes" id="UP000229952">
    <property type="component" value="Unassembled WGS sequence"/>
</dbReference>
<feature type="transmembrane region" description="Helical" evidence="1">
    <location>
        <begin position="473"/>
        <end position="493"/>
    </location>
</feature>
<dbReference type="AlphaFoldDB" id="A0A2G9Z006"/>